<evidence type="ECO:0000256" key="1">
    <source>
        <dbReference type="SAM" id="SignalP"/>
    </source>
</evidence>
<accession>A0A1B6DFU7</accession>
<gene>
    <name evidence="2" type="ORF">g.3027</name>
</gene>
<feature type="chain" id="PRO_5008581232" description="Cathepsin propeptide inhibitor domain-containing protein" evidence="1">
    <location>
        <begin position="21"/>
        <end position="457"/>
    </location>
</feature>
<proteinExistence type="predicted"/>
<protein>
    <recommendedName>
        <fullName evidence="3">Cathepsin propeptide inhibitor domain-containing protein</fullName>
    </recommendedName>
</protein>
<keyword evidence="1" id="KW-0732">Signal</keyword>
<reference evidence="2" key="1">
    <citation type="submission" date="2015-12" db="EMBL/GenBank/DDBJ databases">
        <title>De novo transcriptome assembly of four potential Pierce s Disease insect vectors from Arizona vineyards.</title>
        <authorList>
            <person name="Tassone E.E."/>
        </authorList>
    </citation>
    <scope>NUCLEOTIDE SEQUENCE</scope>
</reference>
<feature type="signal peptide" evidence="1">
    <location>
        <begin position="1"/>
        <end position="20"/>
    </location>
</feature>
<evidence type="ECO:0000313" key="2">
    <source>
        <dbReference type="EMBL" id="JAS24485.1"/>
    </source>
</evidence>
<name>A0A1B6DFU7_9HEMI</name>
<organism evidence="2">
    <name type="scientific">Clastoptera arizonana</name>
    <name type="common">Arizona spittle bug</name>
    <dbReference type="NCBI Taxonomy" id="38151"/>
    <lineage>
        <taxon>Eukaryota</taxon>
        <taxon>Metazoa</taxon>
        <taxon>Ecdysozoa</taxon>
        <taxon>Arthropoda</taxon>
        <taxon>Hexapoda</taxon>
        <taxon>Insecta</taxon>
        <taxon>Pterygota</taxon>
        <taxon>Neoptera</taxon>
        <taxon>Paraneoptera</taxon>
        <taxon>Hemiptera</taxon>
        <taxon>Auchenorrhyncha</taxon>
        <taxon>Cercopoidea</taxon>
        <taxon>Clastopteridae</taxon>
        <taxon>Clastoptera</taxon>
    </lineage>
</organism>
<evidence type="ECO:0008006" key="3">
    <source>
        <dbReference type="Google" id="ProtNLM"/>
    </source>
</evidence>
<dbReference type="AlphaFoldDB" id="A0A1B6DFU7"/>
<dbReference type="EMBL" id="GEDC01012813">
    <property type="protein sequence ID" value="JAS24485.1"/>
    <property type="molecule type" value="Transcribed_RNA"/>
</dbReference>
<sequence length="457" mass="53323">MKTLLYPTLVLIIFMKSTNGQNNCNQAYEESVNAKEVYLTKFKEWINKFDKFFYEDRLEESDSENFGDYTYHLKLMSRKYERDFKDIQNAFDVKMQILNTSQNINDIIAREKAKLADFESKRFNLFTTSNYDFPYKLYDASGYYSQGDLLSDKRCGPCDNVALYSSCLNNEVLEIERTYNTIESEFQNFWQEVQTLDQVKRWDFLNNARKAALERSNVLNISISIQQLKDFYTKKSMEVNNFYSSVDEEVFNSYQTSNFISGGRTILDILQFVYNRTLMYPRNSNCDYVTIIKDIIDVINVKISPFKRKPLLPLDGLVNKYGRQTGNTTDIDRLIDIFEDTIKGIILEFRGTTPAYLVDIDTNQNALEITYSISRFNDKVSNGYCSGVNTIKEAGANTFDVFDCFVKVLTKDVPTNNRWERTRKGINYIYGFLTLAKSDITGDLNTCYNKTQQYKNE</sequence>